<dbReference type="Pfam" id="PF00046">
    <property type="entry name" value="Homeodomain"/>
    <property type="match status" value="1"/>
</dbReference>
<comment type="subcellular location">
    <subcellularLocation>
        <location evidence="1 3 4">Nucleus</location>
    </subcellularLocation>
</comment>
<reference evidence="8" key="1">
    <citation type="submission" date="2025-08" db="UniProtKB">
        <authorList>
            <consortium name="RefSeq"/>
        </authorList>
    </citation>
    <scope>IDENTIFICATION</scope>
    <source>
        <tissue evidence="8">Blood</tissue>
    </source>
</reference>
<evidence type="ECO:0000313" key="8">
    <source>
        <dbReference type="RefSeq" id="XP_030620164.1"/>
    </source>
</evidence>
<evidence type="ECO:0000256" key="2">
    <source>
        <dbReference type="ARBA" id="ARBA00006503"/>
    </source>
</evidence>
<keyword evidence="3 4" id="KW-0539">Nucleus</keyword>
<dbReference type="InterPro" id="IPR009057">
    <property type="entry name" value="Homeodomain-like_sf"/>
</dbReference>
<feature type="compositionally biased region" description="Low complexity" evidence="5">
    <location>
        <begin position="43"/>
        <end position="65"/>
    </location>
</feature>
<dbReference type="GeneID" id="111163002"/>
<feature type="compositionally biased region" description="Gly residues" evidence="5">
    <location>
        <begin position="66"/>
        <end position="78"/>
    </location>
</feature>
<keyword evidence="3 4" id="KW-0371">Homeobox</keyword>
<keyword evidence="7" id="KW-1185">Reference proteome</keyword>
<protein>
    <submittedName>
        <fullName evidence="8">Homeobox protein goosecoid-2 isoform X2</fullName>
    </submittedName>
</protein>
<dbReference type="Gene3D" id="1.10.10.60">
    <property type="entry name" value="Homeodomain-like"/>
    <property type="match status" value="1"/>
</dbReference>
<evidence type="ECO:0000259" key="6">
    <source>
        <dbReference type="PROSITE" id="PS50071"/>
    </source>
</evidence>
<evidence type="ECO:0000313" key="7">
    <source>
        <dbReference type="Proteomes" id="UP000248483"/>
    </source>
</evidence>
<dbReference type="RefSeq" id="XP_030620164.1">
    <property type="nucleotide sequence ID" value="XM_030764304.1"/>
</dbReference>
<dbReference type="CTD" id="2928"/>
<accession>A0A7F8KFG4</accession>
<dbReference type="CDD" id="cd00086">
    <property type="entry name" value="homeodomain"/>
    <property type="match status" value="1"/>
</dbReference>
<dbReference type="GO" id="GO:0005634">
    <property type="term" value="C:nucleus"/>
    <property type="evidence" value="ECO:0007669"/>
    <property type="project" value="UniProtKB-SubCell"/>
</dbReference>
<dbReference type="GO" id="GO:0000978">
    <property type="term" value="F:RNA polymerase II cis-regulatory region sequence-specific DNA binding"/>
    <property type="evidence" value="ECO:0007669"/>
    <property type="project" value="TreeGrafter"/>
</dbReference>
<gene>
    <name evidence="8" type="primary">GSC2</name>
</gene>
<keyword evidence="3 4" id="KW-0238">DNA-binding</keyword>
<dbReference type="Proteomes" id="UP000248483">
    <property type="component" value="Unplaced"/>
</dbReference>
<evidence type="ECO:0000256" key="1">
    <source>
        <dbReference type="ARBA" id="ARBA00004123"/>
    </source>
</evidence>
<organism evidence="7 8">
    <name type="scientific">Delphinapterus leucas</name>
    <name type="common">Beluga whale</name>
    <dbReference type="NCBI Taxonomy" id="9749"/>
    <lineage>
        <taxon>Eukaryota</taxon>
        <taxon>Metazoa</taxon>
        <taxon>Chordata</taxon>
        <taxon>Craniata</taxon>
        <taxon>Vertebrata</taxon>
        <taxon>Euteleostomi</taxon>
        <taxon>Mammalia</taxon>
        <taxon>Eutheria</taxon>
        <taxon>Laurasiatheria</taxon>
        <taxon>Artiodactyla</taxon>
        <taxon>Whippomorpha</taxon>
        <taxon>Cetacea</taxon>
        <taxon>Odontoceti</taxon>
        <taxon>Monodontidae</taxon>
        <taxon>Delphinapterus</taxon>
    </lineage>
</organism>
<sequence>MGKPRRRQRTSLGSMEAQGARGSQAAPSTPLLGISVATSSASPGARLPWPLRLGPAAPLPLATPTGGSGAPPGAGGPGPQRRTRRHRTIFSEEQLQALEALFVQNQYPDVGTRERLAGRIRLREERVEVGACSLGRVGLAWRAEAHRPRKSRGAGWVPGSGAWGWRGRKGAGWSRGRARFLFLSFNPLPPAQDK</sequence>
<dbReference type="InterPro" id="IPR001356">
    <property type="entry name" value="HD"/>
</dbReference>
<name>A0A7F8KFG4_DELLE</name>
<dbReference type="InterPro" id="IPR051440">
    <property type="entry name" value="Goosecoid-like_HB"/>
</dbReference>
<dbReference type="AlphaFoldDB" id="A0A7F8KFG4"/>
<feature type="DNA-binding region" description="Homeobox" evidence="3">
    <location>
        <begin position="83"/>
        <end position="130"/>
    </location>
</feature>
<dbReference type="GO" id="GO:0000981">
    <property type="term" value="F:DNA-binding transcription factor activity, RNA polymerase II-specific"/>
    <property type="evidence" value="ECO:0007669"/>
    <property type="project" value="TreeGrafter"/>
</dbReference>
<feature type="region of interest" description="Disordered" evidence="5">
    <location>
        <begin position="1"/>
        <end position="84"/>
    </location>
</feature>
<dbReference type="PANTHER" id="PTHR46643:SF1">
    <property type="entry name" value="HOMEOBOX PROTEIN GOOSECOID-2"/>
    <property type="match status" value="1"/>
</dbReference>
<dbReference type="SMART" id="SM00389">
    <property type="entry name" value="HOX"/>
    <property type="match status" value="1"/>
</dbReference>
<dbReference type="SUPFAM" id="SSF46689">
    <property type="entry name" value="Homeodomain-like"/>
    <property type="match status" value="1"/>
</dbReference>
<feature type="domain" description="Homeobox" evidence="6">
    <location>
        <begin position="81"/>
        <end position="129"/>
    </location>
</feature>
<evidence type="ECO:0000256" key="5">
    <source>
        <dbReference type="SAM" id="MobiDB-lite"/>
    </source>
</evidence>
<evidence type="ECO:0000256" key="3">
    <source>
        <dbReference type="PROSITE-ProRule" id="PRU00108"/>
    </source>
</evidence>
<comment type="similarity">
    <text evidence="2">Belongs to the paired homeobox family. Bicoid subfamily.</text>
</comment>
<dbReference type="PANTHER" id="PTHR46643">
    <property type="entry name" value="HOMEOBOX PROTEIN GOOSECOID-RELATED"/>
    <property type="match status" value="1"/>
</dbReference>
<dbReference type="PROSITE" id="PS50071">
    <property type="entry name" value="HOMEOBOX_2"/>
    <property type="match status" value="1"/>
</dbReference>
<evidence type="ECO:0000256" key="4">
    <source>
        <dbReference type="RuleBase" id="RU000682"/>
    </source>
</evidence>
<proteinExistence type="inferred from homology"/>